<dbReference type="EMBL" id="QUAL01000053">
    <property type="protein sequence ID" value="RIQ31234.1"/>
    <property type="molecule type" value="Genomic_DNA"/>
</dbReference>
<name>A0A418KV05_9ACTN</name>
<evidence type="ECO:0000256" key="2">
    <source>
        <dbReference type="SAM" id="Phobius"/>
    </source>
</evidence>
<dbReference type="Gene3D" id="1.10.150.480">
    <property type="match status" value="1"/>
</dbReference>
<dbReference type="InterPro" id="IPR023849">
    <property type="entry name" value="TQXA_dom"/>
</dbReference>
<accession>A0A418KV05</accession>
<comment type="caution">
    <text evidence="4">The sequence shown here is derived from an EMBL/GenBank/DDBJ whole genome shotgun (WGS) entry which is preliminary data.</text>
</comment>
<reference evidence="4 5" key="1">
    <citation type="submission" date="2018-09" db="EMBL/GenBank/DDBJ databases">
        <title>Isolation, diversity and antifungal activity of actinobacteria from wheat.</title>
        <authorList>
            <person name="Han C."/>
        </authorList>
    </citation>
    <scope>NUCLEOTIDE SEQUENCE [LARGE SCALE GENOMIC DNA]</scope>
    <source>
        <strain evidence="4 5">NEAU-YY265</strain>
    </source>
</reference>
<proteinExistence type="predicted"/>
<dbReference type="Proteomes" id="UP000284057">
    <property type="component" value="Unassembled WGS sequence"/>
</dbReference>
<keyword evidence="2" id="KW-1133">Transmembrane helix</keyword>
<gene>
    <name evidence="4" type="ORF">DY240_06235</name>
</gene>
<protein>
    <submittedName>
        <fullName evidence="4">TQXA domain-containing protein</fullName>
    </submittedName>
</protein>
<evidence type="ECO:0000256" key="1">
    <source>
        <dbReference type="SAM" id="MobiDB-lite"/>
    </source>
</evidence>
<dbReference type="NCBIfam" id="TIGR01167">
    <property type="entry name" value="LPXTG_anchor"/>
    <property type="match status" value="1"/>
</dbReference>
<dbReference type="Pfam" id="PF08341">
    <property type="entry name" value="TED"/>
    <property type="match status" value="1"/>
</dbReference>
<keyword evidence="2" id="KW-0472">Membrane</keyword>
<keyword evidence="2" id="KW-0812">Transmembrane</keyword>
<sequence length="322" mass="33548">MIEVPWDAYPVPDAPFTANADRILWVLQHSYPVTSTADIEAALDGVVAFNDGLSEQEAITATQAAVWSFSDAVQPNLDDFTREGDDVDADVRALFEYLTGEDNTGIGEQPTPALSLEPSSLSGEAGTVIGPFTVSTTADTVDVTADLPEGVELVDGDGAPLGDQLADSATFGVHVPADAEAGDGTVRLHAEAHLNIGRLFVSDTDEIRTQSLILAQSEKTELDVEGTVDWTAAPTETPTPTPTETPTPTPSETPSESPTPTPTPSESPSETPSQSPTPSPSDTPDEDLPDTGASPTLLLTIGLGLVAAAAFLLRRRFAGAAE</sequence>
<feature type="region of interest" description="Disordered" evidence="1">
    <location>
        <begin position="224"/>
        <end position="295"/>
    </location>
</feature>
<evidence type="ECO:0000313" key="4">
    <source>
        <dbReference type="EMBL" id="RIQ31234.1"/>
    </source>
</evidence>
<organism evidence="4 5">
    <name type="scientific">Jiangella rhizosphaerae</name>
    <dbReference type="NCBI Taxonomy" id="2293569"/>
    <lineage>
        <taxon>Bacteria</taxon>
        <taxon>Bacillati</taxon>
        <taxon>Actinomycetota</taxon>
        <taxon>Actinomycetes</taxon>
        <taxon>Jiangellales</taxon>
        <taxon>Jiangellaceae</taxon>
        <taxon>Jiangella</taxon>
    </lineage>
</organism>
<feature type="compositionally biased region" description="Pro residues" evidence="1">
    <location>
        <begin position="237"/>
        <end position="265"/>
    </location>
</feature>
<evidence type="ECO:0000259" key="3">
    <source>
        <dbReference type="Pfam" id="PF08341"/>
    </source>
</evidence>
<feature type="domain" description="Thioester" evidence="3">
    <location>
        <begin position="18"/>
        <end position="103"/>
    </location>
</feature>
<feature type="transmembrane region" description="Helical" evidence="2">
    <location>
        <begin position="293"/>
        <end position="313"/>
    </location>
</feature>
<dbReference type="InterPro" id="IPR013552">
    <property type="entry name" value="Thioester_dom"/>
</dbReference>
<dbReference type="NCBIfam" id="TIGR03934">
    <property type="entry name" value="TQXA_dom"/>
    <property type="match status" value="1"/>
</dbReference>
<dbReference type="AlphaFoldDB" id="A0A418KV05"/>
<evidence type="ECO:0000313" key="5">
    <source>
        <dbReference type="Proteomes" id="UP000284057"/>
    </source>
</evidence>
<keyword evidence="5" id="KW-1185">Reference proteome</keyword>